<dbReference type="PROSITE" id="PS01124">
    <property type="entry name" value="HTH_ARAC_FAMILY_2"/>
    <property type="match status" value="1"/>
</dbReference>
<evidence type="ECO:0000256" key="3">
    <source>
        <dbReference type="ARBA" id="ARBA00023163"/>
    </source>
</evidence>
<sequence length="266" mass="29394">MTGAIQQPHPVLRDYLAGPMVGYDITLSEDQVHLGVPNATATLIIALDEPLDVGWFGERDSQKLWASASGLHLSPALIRTHGLQRGIQLQLTPLGCRALFGAPLAELAGQSVDLVELPRGLTESEYARIAEQAEWPQRFAVLEFLLLDRLEEFLMPADIRRAWRLLCRGCGVAQTAADVGWSRRYLNIRVRSEVGISPKQLSRLARFSRARTMVRQGARLADAAYAAGFADQSHLSREWHTLAGQSPTSEQEFPFLQDLQYPGPAG</sequence>
<accession>A0ABP8X1G4</accession>
<evidence type="ECO:0000313" key="6">
    <source>
        <dbReference type="EMBL" id="GAA4699085.1"/>
    </source>
</evidence>
<feature type="region of interest" description="Disordered" evidence="4">
    <location>
        <begin position="245"/>
        <end position="266"/>
    </location>
</feature>
<dbReference type="Gene3D" id="1.10.10.60">
    <property type="entry name" value="Homeodomain-like"/>
    <property type="match status" value="1"/>
</dbReference>
<evidence type="ECO:0000313" key="7">
    <source>
        <dbReference type="Proteomes" id="UP001501446"/>
    </source>
</evidence>
<dbReference type="Pfam" id="PF12833">
    <property type="entry name" value="HTH_18"/>
    <property type="match status" value="1"/>
</dbReference>
<keyword evidence="7" id="KW-1185">Reference proteome</keyword>
<keyword evidence="1" id="KW-0805">Transcription regulation</keyword>
<dbReference type="Proteomes" id="UP001501446">
    <property type="component" value="Unassembled WGS sequence"/>
</dbReference>
<dbReference type="InterPro" id="IPR050204">
    <property type="entry name" value="AraC_XylS_family_regulators"/>
</dbReference>
<protein>
    <submittedName>
        <fullName evidence="6">AraC family transcriptional regulator</fullName>
    </submittedName>
</protein>
<keyword evidence="2" id="KW-0238">DNA-binding</keyword>
<feature type="domain" description="HTH araC/xylS-type" evidence="5">
    <location>
        <begin position="172"/>
        <end position="253"/>
    </location>
</feature>
<comment type="caution">
    <text evidence="6">The sequence shown here is derived from an EMBL/GenBank/DDBJ whole genome shotgun (WGS) entry which is preliminary data.</text>
</comment>
<evidence type="ECO:0000259" key="5">
    <source>
        <dbReference type="PROSITE" id="PS01124"/>
    </source>
</evidence>
<dbReference type="InterPro" id="IPR018060">
    <property type="entry name" value="HTH_AraC"/>
</dbReference>
<reference evidence="7" key="1">
    <citation type="journal article" date="2019" name="Int. J. Syst. Evol. Microbiol.">
        <title>The Global Catalogue of Microorganisms (GCM) 10K type strain sequencing project: providing services to taxonomists for standard genome sequencing and annotation.</title>
        <authorList>
            <consortium name="The Broad Institute Genomics Platform"/>
            <consortium name="The Broad Institute Genome Sequencing Center for Infectious Disease"/>
            <person name="Wu L."/>
            <person name="Ma J."/>
        </authorList>
    </citation>
    <scope>NUCLEOTIDE SEQUENCE [LARGE SCALE GENOMIC DNA]</scope>
    <source>
        <strain evidence="7">JCM 18958</strain>
    </source>
</reference>
<evidence type="ECO:0000256" key="4">
    <source>
        <dbReference type="SAM" id="MobiDB-lite"/>
    </source>
</evidence>
<proteinExistence type="predicted"/>
<evidence type="ECO:0000256" key="1">
    <source>
        <dbReference type="ARBA" id="ARBA00023015"/>
    </source>
</evidence>
<evidence type="ECO:0000256" key="2">
    <source>
        <dbReference type="ARBA" id="ARBA00023125"/>
    </source>
</evidence>
<dbReference type="RefSeq" id="WP_303381752.1">
    <property type="nucleotide sequence ID" value="NZ_BAABLN010000023.1"/>
</dbReference>
<dbReference type="SMART" id="SM00342">
    <property type="entry name" value="HTH_ARAC"/>
    <property type="match status" value="1"/>
</dbReference>
<dbReference type="EMBL" id="BAABLN010000023">
    <property type="protein sequence ID" value="GAA4699085.1"/>
    <property type="molecule type" value="Genomic_DNA"/>
</dbReference>
<dbReference type="PANTHER" id="PTHR46796:SF15">
    <property type="entry name" value="BLL1074 PROTEIN"/>
    <property type="match status" value="1"/>
</dbReference>
<organism evidence="6 7">
    <name type="scientific">Kocuria gwangalliensis</name>
    <dbReference type="NCBI Taxonomy" id="501592"/>
    <lineage>
        <taxon>Bacteria</taxon>
        <taxon>Bacillati</taxon>
        <taxon>Actinomycetota</taxon>
        <taxon>Actinomycetes</taxon>
        <taxon>Micrococcales</taxon>
        <taxon>Micrococcaceae</taxon>
        <taxon>Kocuria</taxon>
    </lineage>
</organism>
<dbReference type="PANTHER" id="PTHR46796">
    <property type="entry name" value="HTH-TYPE TRANSCRIPTIONAL ACTIVATOR RHAS-RELATED"/>
    <property type="match status" value="1"/>
</dbReference>
<name>A0ABP8X1G4_9MICC</name>
<gene>
    <name evidence="6" type="ORF">GCM10025781_16540</name>
</gene>
<keyword evidence="3" id="KW-0804">Transcription</keyword>